<dbReference type="PANTHER" id="PTHR43257:SF2">
    <property type="entry name" value="PYRUVATE DEHYDROGENASE E1 COMPONENT SUBUNIT BETA"/>
    <property type="match status" value="1"/>
</dbReference>
<dbReference type="InterPro" id="IPR009014">
    <property type="entry name" value="Transketo_C/PFOR_II"/>
</dbReference>
<keyword evidence="7" id="KW-1185">Reference proteome</keyword>
<accession>A0A844G7K6</accession>
<evidence type="ECO:0000256" key="3">
    <source>
        <dbReference type="ARBA" id="ARBA00023002"/>
    </source>
</evidence>
<dbReference type="CDD" id="cd07036">
    <property type="entry name" value="TPP_PYR_E1-PDHc-beta_like"/>
    <property type="match status" value="1"/>
</dbReference>
<keyword evidence="6" id="KW-0670">Pyruvate</keyword>
<comment type="caution">
    <text evidence="6">The sequence shown here is derived from an EMBL/GenBank/DDBJ whole genome shotgun (WGS) entry which is preliminary data.</text>
</comment>
<evidence type="ECO:0000256" key="2">
    <source>
        <dbReference type="ARBA" id="ARBA00003906"/>
    </source>
</evidence>
<dbReference type="GO" id="GO:0016624">
    <property type="term" value="F:oxidoreductase activity, acting on the aldehyde or oxo group of donors, disulfide as acceptor"/>
    <property type="evidence" value="ECO:0007669"/>
    <property type="project" value="InterPro"/>
</dbReference>
<dbReference type="InterPro" id="IPR001017">
    <property type="entry name" value="DH_E1"/>
</dbReference>
<evidence type="ECO:0000313" key="6">
    <source>
        <dbReference type="EMBL" id="MST98289.1"/>
    </source>
</evidence>
<dbReference type="Proteomes" id="UP000435649">
    <property type="component" value="Unassembled WGS sequence"/>
</dbReference>
<dbReference type="FunFam" id="3.40.50.970:FF:000001">
    <property type="entry name" value="Pyruvate dehydrogenase E1 beta subunit"/>
    <property type="match status" value="1"/>
</dbReference>
<dbReference type="EMBL" id="VUNS01000017">
    <property type="protein sequence ID" value="MST98289.1"/>
    <property type="molecule type" value="Genomic_DNA"/>
</dbReference>
<dbReference type="SMART" id="SM00861">
    <property type="entry name" value="Transket_pyr"/>
    <property type="match status" value="1"/>
</dbReference>
<dbReference type="FunFam" id="3.40.50.920:FF:000001">
    <property type="entry name" value="Pyruvate dehydrogenase E1 beta subunit"/>
    <property type="match status" value="1"/>
</dbReference>
<keyword evidence="4" id="KW-0786">Thiamine pyrophosphate</keyword>
<feature type="domain" description="Transketolase-like pyrimidine-binding" evidence="5">
    <location>
        <begin position="446"/>
        <end position="621"/>
    </location>
</feature>
<dbReference type="InterPro" id="IPR033248">
    <property type="entry name" value="Transketolase_C"/>
</dbReference>
<dbReference type="Pfam" id="PF02780">
    <property type="entry name" value="Transketolase_C"/>
    <property type="match status" value="1"/>
</dbReference>
<dbReference type="InterPro" id="IPR029061">
    <property type="entry name" value="THDP-binding"/>
</dbReference>
<dbReference type="InterPro" id="IPR005475">
    <property type="entry name" value="Transketolase-like_Pyr-bd"/>
</dbReference>
<keyword evidence="3" id="KW-0560">Oxidoreductase</keyword>
<dbReference type="Pfam" id="PF02779">
    <property type="entry name" value="Transket_pyr"/>
    <property type="match status" value="1"/>
</dbReference>
<dbReference type="PANTHER" id="PTHR43257">
    <property type="entry name" value="PYRUVATE DEHYDROGENASE E1 COMPONENT BETA SUBUNIT"/>
    <property type="match status" value="1"/>
</dbReference>
<comment type="function">
    <text evidence="2">E1 component of the 2-oxoglutarate dehydrogenase (OGDH) complex which catalyzes the decarboxylation of 2-oxoglutarate, the first step in the conversion of 2-oxoglutarate to succinyl-CoA and CO(2).</text>
</comment>
<proteinExistence type="predicted"/>
<evidence type="ECO:0000256" key="4">
    <source>
        <dbReference type="ARBA" id="ARBA00023052"/>
    </source>
</evidence>
<dbReference type="AlphaFoldDB" id="A0A844G7K6"/>
<dbReference type="Gene3D" id="3.40.50.970">
    <property type="match status" value="2"/>
</dbReference>
<name>A0A844G7K6_9BACT</name>
<reference evidence="6 7" key="1">
    <citation type="submission" date="2019-08" db="EMBL/GenBank/DDBJ databases">
        <title>In-depth cultivation of the pig gut microbiome towards novel bacterial diversity and tailored functional studies.</title>
        <authorList>
            <person name="Wylensek D."/>
            <person name="Hitch T.C.A."/>
            <person name="Clavel T."/>
        </authorList>
    </citation>
    <scope>NUCLEOTIDE SEQUENCE [LARGE SCALE GENOMIC DNA]</scope>
    <source>
        <strain evidence="6 7">BBE-744-WT-12</strain>
    </source>
</reference>
<evidence type="ECO:0000313" key="7">
    <source>
        <dbReference type="Proteomes" id="UP000435649"/>
    </source>
</evidence>
<gene>
    <name evidence="6" type="ORF">FYJ85_14690</name>
</gene>
<protein>
    <submittedName>
        <fullName evidence="6">Pyruvate dehydrogenase</fullName>
    </submittedName>
</protein>
<dbReference type="SUPFAM" id="SSF52922">
    <property type="entry name" value="TK C-terminal domain-like"/>
    <property type="match status" value="1"/>
</dbReference>
<dbReference type="RefSeq" id="WP_106054682.1">
    <property type="nucleotide sequence ID" value="NZ_DBFCGB010000100.1"/>
</dbReference>
<dbReference type="SUPFAM" id="SSF52518">
    <property type="entry name" value="Thiamin diphosphate-binding fold (THDP-binding)"/>
    <property type="match status" value="2"/>
</dbReference>
<evidence type="ECO:0000259" key="5">
    <source>
        <dbReference type="SMART" id="SM00861"/>
    </source>
</evidence>
<organism evidence="6 7">
    <name type="scientific">Victivallis lenta</name>
    <dbReference type="NCBI Taxonomy" id="2606640"/>
    <lineage>
        <taxon>Bacteria</taxon>
        <taxon>Pseudomonadati</taxon>
        <taxon>Lentisphaerota</taxon>
        <taxon>Lentisphaeria</taxon>
        <taxon>Victivallales</taxon>
        <taxon>Victivallaceae</taxon>
        <taxon>Victivallis</taxon>
    </lineage>
</organism>
<dbReference type="CDD" id="cd02000">
    <property type="entry name" value="TPP_E1_PDC_ADC_BCADC"/>
    <property type="match status" value="1"/>
</dbReference>
<dbReference type="Pfam" id="PF00676">
    <property type="entry name" value="E1_dh"/>
    <property type="match status" value="1"/>
</dbReference>
<sequence>MANNYLSDRGPSFRKETIKLKPIPAYTFSKTLADEFKAKEITKSEVSDLYESMLVIREFEDMINKCRTGAYEVISDYNYRGPTHLSIGQEATASGVCSMLNITDLITSTHRGHGDSIAKGFHAIKQMTEQELRERCPEFSSLSGEELREAVMEDHIFRTIAELFGKEDGYGKGRGGGMHIADFRVGHLGANAIVGGGIPIATGAAMTCRIDDNMKGRVVCSFAGDGAYSNGVVLESLNWASQDQFDGPLAETKFGLPIIYCLINNHYGMTGRADGEVTGVDHLARRAAGFDNDNMHAEVVNGMDILAVRDAIGRAKALAKKGEGPILLEFDTYRYYGHSLSDPRNEYRTREEEARWKEVDPVVTFRQRILEAKIMNEKELSALEAKVAARNARAARRAADAPDPNPADVIKYMYTDGSSDVVPAAYADPKLYEPLPRAKRDANGMTTYRDAIKEGLCEEMARDKRVVLFGEDVAEYGGAFKLSKGMLEAFGRDRVLNTPISEACICGAAVGMAMTGYRPVAELMYMDFALMSSDQISNQAAKWHYMTGASTEVPLVVRCSVGGGKGYGGQHSQSLESMFAHIPGTYVAYPSNPYDAKGMIKTAVRTNNPVVFVEGQLLYNVKGVVPEEDYTVPFGVANIVREGSDVTIVAWGPAVADALKAAETLAGEGISAEVIDPRTLVPFDSEAIFASVRKTGRCVVVSQCVDIGSFTGEIVSQVVANCFDDLDAPVLKIGAKNGIAPQAYTLEEAFLPTAADIVAAVKKLY</sequence>
<dbReference type="NCBIfam" id="NF006667">
    <property type="entry name" value="PRK09212.1"/>
    <property type="match status" value="1"/>
</dbReference>
<comment type="cofactor">
    <cofactor evidence="1">
        <name>thiamine diphosphate</name>
        <dbReference type="ChEBI" id="CHEBI:58937"/>
    </cofactor>
</comment>
<evidence type="ECO:0000256" key="1">
    <source>
        <dbReference type="ARBA" id="ARBA00001964"/>
    </source>
</evidence>
<dbReference type="Gene3D" id="3.40.50.920">
    <property type="match status" value="1"/>
</dbReference>